<gene>
    <name evidence="2" type="ORF">DK869_08005</name>
</gene>
<reference evidence="2 3" key="1">
    <citation type="submission" date="2018-05" db="EMBL/GenBank/DDBJ databases">
        <title>Reference genomes for bee gut microbiota database.</title>
        <authorList>
            <person name="Ellegaard K.M."/>
        </authorList>
    </citation>
    <scope>NUCLEOTIDE SEQUENCE [LARGE SCALE GENOMIC DNA]</scope>
    <source>
        <strain evidence="2 3">ESL0284</strain>
    </source>
</reference>
<evidence type="ECO:0000256" key="1">
    <source>
        <dbReference type="SAM" id="MobiDB-lite"/>
    </source>
</evidence>
<evidence type="ECO:0000313" key="3">
    <source>
        <dbReference type="Proteomes" id="UP000247565"/>
    </source>
</evidence>
<sequence length="224" mass="25032">MEDVMAIKIGADNILSSYAQSAGWKLLNQLVNTDSKFGFFDKNGNPFYETGLKKNEIKILNKTLSFSMGNNVAEAGVIYLKYKKEYKTSTAPVEGGKVVAYNLVEQPRTGQVTYVSTGTQKQRKLFEDVLEHAENSTNVYILHTAERLINNVKINAHSVERNSSKGFQLVRYLIDFQEIISTPKNITIKNARAYSNDSVSQGTTQPHALNGNQKQAANKSQKPY</sequence>
<comment type="caution">
    <text evidence="2">The sequence shown here is derived from an EMBL/GenBank/DDBJ whole genome shotgun (WGS) entry which is preliminary data.</text>
</comment>
<keyword evidence="3" id="KW-1185">Reference proteome</keyword>
<dbReference type="AlphaFoldDB" id="A0A318NBF2"/>
<name>A0A318NBF2_9PROT</name>
<feature type="region of interest" description="Disordered" evidence="1">
    <location>
        <begin position="197"/>
        <end position="224"/>
    </location>
</feature>
<dbReference type="EMBL" id="QGLT01000004">
    <property type="protein sequence ID" value="PXY99866.1"/>
    <property type="molecule type" value="Genomic_DNA"/>
</dbReference>
<protein>
    <submittedName>
        <fullName evidence="2">Uncharacterized protein</fullName>
    </submittedName>
</protein>
<evidence type="ECO:0000313" key="2">
    <source>
        <dbReference type="EMBL" id="PXY99866.1"/>
    </source>
</evidence>
<organism evidence="2 3">
    <name type="scientific">Commensalibacter melissae</name>
    <dbReference type="NCBI Taxonomy" id="2070537"/>
    <lineage>
        <taxon>Bacteria</taxon>
        <taxon>Pseudomonadati</taxon>
        <taxon>Pseudomonadota</taxon>
        <taxon>Alphaproteobacteria</taxon>
        <taxon>Acetobacterales</taxon>
        <taxon>Acetobacteraceae</taxon>
    </lineage>
</organism>
<dbReference type="Proteomes" id="UP000247565">
    <property type="component" value="Unassembled WGS sequence"/>
</dbReference>
<proteinExistence type="predicted"/>
<accession>A0A318NBF2</accession>